<name>A0A176WBP5_MARPO</name>
<reference evidence="1" key="1">
    <citation type="submission" date="2016-03" db="EMBL/GenBank/DDBJ databases">
        <title>Mechanisms controlling the formation of the plant cell surface in tip-growing cells are functionally conserved among land plants.</title>
        <authorList>
            <person name="Honkanen S."/>
            <person name="Jones V.A."/>
            <person name="Morieri G."/>
            <person name="Champion C."/>
            <person name="Hetherington A.J."/>
            <person name="Kelly S."/>
            <person name="Saint-Marcoux D."/>
            <person name="Proust H."/>
            <person name="Prescott H."/>
            <person name="Dolan L."/>
        </authorList>
    </citation>
    <scope>NUCLEOTIDE SEQUENCE [LARGE SCALE GENOMIC DNA]</scope>
    <source>
        <tissue evidence="1">Whole gametophyte</tissue>
    </source>
</reference>
<evidence type="ECO:0000313" key="1">
    <source>
        <dbReference type="EMBL" id="OAE30600.1"/>
    </source>
</evidence>
<comment type="caution">
    <text evidence="1">The sequence shown here is derived from an EMBL/GenBank/DDBJ whole genome shotgun (WGS) entry which is preliminary data.</text>
</comment>
<evidence type="ECO:0000313" key="2">
    <source>
        <dbReference type="Proteomes" id="UP000077202"/>
    </source>
</evidence>
<protein>
    <submittedName>
        <fullName evidence="1">Uncharacterized protein</fullName>
    </submittedName>
</protein>
<dbReference type="EMBL" id="LVLJ01001294">
    <property type="protein sequence ID" value="OAE30600.1"/>
    <property type="molecule type" value="Genomic_DNA"/>
</dbReference>
<dbReference type="AlphaFoldDB" id="A0A176WBP5"/>
<gene>
    <name evidence="1" type="ORF">AXG93_2909s1030</name>
</gene>
<keyword evidence="2" id="KW-1185">Reference proteome</keyword>
<organism evidence="1 2">
    <name type="scientific">Marchantia polymorpha subsp. ruderalis</name>
    <dbReference type="NCBI Taxonomy" id="1480154"/>
    <lineage>
        <taxon>Eukaryota</taxon>
        <taxon>Viridiplantae</taxon>
        <taxon>Streptophyta</taxon>
        <taxon>Embryophyta</taxon>
        <taxon>Marchantiophyta</taxon>
        <taxon>Marchantiopsida</taxon>
        <taxon>Marchantiidae</taxon>
        <taxon>Marchantiales</taxon>
        <taxon>Marchantiaceae</taxon>
        <taxon>Marchantia</taxon>
    </lineage>
</organism>
<accession>A0A176WBP5</accession>
<dbReference type="Proteomes" id="UP000077202">
    <property type="component" value="Unassembled WGS sequence"/>
</dbReference>
<proteinExistence type="predicted"/>
<sequence>MRRYGAIRLTVLRVPEAKLRAYRVELILAKLGFLLWGWNWKECGNGVDADPLTFSDNVYDDLAGWVRGTSAEGNQIHHARIFWTATRQHIGVLTGGSANYLSPA</sequence>